<dbReference type="InterPro" id="IPR040447">
    <property type="entry name" value="RRM_Rrp7"/>
</dbReference>
<dbReference type="GO" id="GO:0000028">
    <property type="term" value="P:ribosomal small subunit assembly"/>
    <property type="evidence" value="ECO:0007669"/>
    <property type="project" value="TreeGrafter"/>
</dbReference>
<dbReference type="InterPro" id="IPR012677">
    <property type="entry name" value="Nucleotide-bd_a/b_plait_sf"/>
</dbReference>
<dbReference type="GeneID" id="28729875"/>
<dbReference type="GO" id="GO:0003676">
    <property type="term" value="F:nucleic acid binding"/>
    <property type="evidence" value="ECO:0007669"/>
    <property type="project" value="InterPro"/>
</dbReference>
<accession>A0A0M8MY78</accession>
<dbReference type="RefSeq" id="XP_017993782.1">
    <property type="nucleotide sequence ID" value="XM_018137999.1"/>
</dbReference>
<proteinExistence type="inferred from homology"/>
<evidence type="ECO:0000313" key="6">
    <source>
        <dbReference type="Proteomes" id="UP000037751"/>
    </source>
</evidence>
<dbReference type="CDD" id="cd12950">
    <property type="entry name" value="RRP7_Rrp7p"/>
    <property type="match status" value="1"/>
</dbReference>
<dbReference type="SUPFAM" id="SSF54928">
    <property type="entry name" value="RNA-binding domain, RBD"/>
    <property type="match status" value="1"/>
</dbReference>
<reference evidence="5 6" key="1">
    <citation type="submission" date="2015-07" db="EMBL/GenBank/DDBJ databases">
        <title>Draft Genome Sequence of Malassezia furfur CBS1878 and Malassezia pachydermatis CBS1879.</title>
        <authorList>
            <person name="Triana S."/>
            <person name="Ohm R."/>
            <person name="Gonzalez A."/>
            <person name="DeCock H."/>
            <person name="Restrepo S."/>
            <person name="Celis A."/>
        </authorList>
    </citation>
    <scope>NUCLEOTIDE SEQUENCE [LARGE SCALE GENOMIC DNA]</scope>
    <source>
        <strain evidence="5 6">CBS 1879</strain>
    </source>
</reference>
<feature type="compositionally biased region" description="Acidic residues" evidence="2">
    <location>
        <begin position="90"/>
        <end position="100"/>
    </location>
</feature>
<dbReference type="Pfam" id="PF17799">
    <property type="entry name" value="RRM_Rrp7"/>
    <property type="match status" value="1"/>
</dbReference>
<comment type="caution">
    <text evidence="5">The sequence shown here is derived from an EMBL/GenBank/DDBJ whole genome shotgun (WGS) entry which is preliminary data.</text>
</comment>
<feature type="region of interest" description="Disordered" evidence="2">
    <location>
        <begin position="169"/>
        <end position="192"/>
    </location>
</feature>
<dbReference type="OrthoDB" id="5390at2759"/>
<comment type="similarity">
    <text evidence="1">Belongs to the RRP7 family.</text>
</comment>
<organism evidence="5 6">
    <name type="scientific">Malassezia pachydermatis</name>
    <dbReference type="NCBI Taxonomy" id="77020"/>
    <lineage>
        <taxon>Eukaryota</taxon>
        <taxon>Fungi</taxon>
        <taxon>Dikarya</taxon>
        <taxon>Basidiomycota</taxon>
        <taxon>Ustilaginomycotina</taxon>
        <taxon>Malasseziomycetes</taxon>
        <taxon>Malasseziales</taxon>
        <taxon>Malasseziaceae</taxon>
        <taxon>Malassezia</taxon>
    </lineage>
</organism>
<feature type="domain" description="Rrp7 RRM-like N-terminal" evidence="4">
    <location>
        <begin position="7"/>
        <end position="95"/>
    </location>
</feature>
<dbReference type="PANTHER" id="PTHR13191">
    <property type="entry name" value="RIBOSOMAL RNA PROCESSING PROTEIN 7-RELATED"/>
    <property type="match status" value="1"/>
</dbReference>
<dbReference type="GO" id="GO:0006364">
    <property type="term" value="P:rRNA processing"/>
    <property type="evidence" value="ECO:0007669"/>
    <property type="project" value="TreeGrafter"/>
</dbReference>
<dbReference type="Gene3D" id="6.10.250.1770">
    <property type="match status" value="1"/>
</dbReference>
<sequence length="355" mass="40279">MSHRDVLHGFVALPIAYGGKKEGYKPVHYMYIRRHTGAGDDPARPAGRTMFVVNLPVDATRGTLREMFRKAGAVESVSIHNVHSAHRAEEDESEDEEDEGPTPLPTTSNDKRGSKAPPPVQPLPSLDPNTLLGSCSNAHIVFLDASSLDRAMQWPEKWAAKPYVWPHAGAPTMDEDEDDMPGSKPQRRRAPRETRYTGLAYLLDRYRRHRPAHEKIKQHVDSAIARYTWIREHPQWLLEQRQQGDTTSSLGVGIQAASVGPNGELLDEDGFVIVQKGNKYGRSGGDDNTFAAITPEFEEMLRQNPDKKKSKELSDFYRFQFREKKRQQFATLRAQFEADKQKVAQRKASFRFKPY</sequence>
<dbReference type="GO" id="GO:0034456">
    <property type="term" value="C:UTP-C complex"/>
    <property type="evidence" value="ECO:0007669"/>
    <property type="project" value="TreeGrafter"/>
</dbReference>
<name>A0A0M8MY78_9BASI</name>
<dbReference type="InterPro" id="IPR035979">
    <property type="entry name" value="RBD_domain_sf"/>
</dbReference>
<dbReference type="GO" id="GO:0032545">
    <property type="term" value="C:CURI complex"/>
    <property type="evidence" value="ECO:0007669"/>
    <property type="project" value="TreeGrafter"/>
</dbReference>
<evidence type="ECO:0000313" key="5">
    <source>
        <dbReference type="EMBL" id="KOS16150.1"/>
    </source>
</evidence>
<feature type="domain" description="Ribosomal RNA-processing protein 7 C-terminal" evidence="3">
    <location>
        <begin position="265"/>
        <end position="355"/>
    </location>
</feature>
<dbReference type="Pfam" id="PF12923">
    <property type="entry name" value="RRP7"/>
    <property type="match status" value="1"/>
</dbReference>
<dbReference type="InterPro" id="IPR040446">
    <property type="entry name" value="RRP7"/>
</dbReference>
<gene>
    <name evidence="5" type="ORF">Malapachy_3531</name>
</gene>
<dbReference type="EMBL" id="LGAV01000001">
    <property type="protein sequence ID" value="KOS16150.1"/>
    <property type="molecule type" value="Genomic_DNA"/>
</dbReference>
<dbReference type="VEuPathDB" id="FungiDB:Malapachy_3531"/>
<evidence type="ECO:0000259" key="4">
    <source>
        <dbReference type="Pfam" id="PF17799"/>
    </source>
</evidence>
<evidence type="ECO:0000259" key="3">
    <source>
        <dbReference type="Pfam" id="PF12923"/>
    </source>
</evidence>
<evidence type="ECO:0000256" key="2">
    <source>
        <dbReference type="SAM" id="MobiDB-lite"/>
    </source>
</evidence>
<feature type="region of interest" description="Disordered" evidence="2">
    <location>
        <begin position="79"/>
        <end position="129"/>
    </location>
</feature>
<dbReference type="Gene3D" id="3.30.70.330">
    <property type="match status" value="1"/>
</dbReference>
<protein>
    <submittedName>
        <fullName evidence="5">Rrna processing protein rrp7</fullName>
    </submittedName>
</protein>
<dbReference type="InterPro" id="IPR024326">
    <property type="entry name" value="RRP7_C"/>
</dbReference>
<dbReference type="STRING" id="77020.A0A0M8MY78"/>
<dbReference type="AlphaFoldDB" id="A0A0M8MY78"/>
<evidence type="ECO:0000256" key="1">
    <source>
        <dbReference type="ARBA" id="ARBA00006110"/>
    </source>
</evidence>
<dbReference type="PANTHER" id="PTHR13191:SF0">
    <property type="entry name" value="RIBOSOMAL RNA-PROCESSING PROTEIN 7 HOMOLOG A-RELATED"/>
    <property type="match status" value="1"/>
</dbReference>
<dbReference type="Proteomes" id="UP000037751">
    <property type="component" value="Unassembled WGS sequence"/>
</dbReference>
<keyword evidence="6" id="KW-1185">Reference proteome</keyword>